<evidence type="ECO:0000259" key="1">
    <source>
        <dbReference type="PROSITE" id="PS51762"/>
    </source>
</evidence>
<dbReference type="InterPro" id="IPR000757">
    <property type="entry name" value="Beta-glucanase-like"/>
</dbReference>
<dbReference type="PROSITE" id="PS51762">
    <property type="entry name" value="GH16_2"/>
    <property type="match status" value="1"/>
</dbReference>
<dbReference type="SUPFAM" id="SSF49899">
    <property type="entry name" value="Concanavalin A-like lectins/glucanases"/>
    <property type="match status" value="1"/>
</dbReference>
<dbReference type="RefSeq" id="WP_380049587.1">
    <property type="nucleotide sequence ID" value="NZ_JBHLTC010000023.1"/>
</dbReference>
<dbReference type="InterPro" id="IPR013320">
    <property type="entry name" value="ConA-like_dom_sf"/>
</dbReference>
<dbReference type="PROSITE" id="PS51318">
    <property type="entry name" value="TAT"/>
    <property type="match status" value="1"/>
</dbReference>
<reference evidence="2 3" key="1">
    <citation type="submission" date="2024-09" db="EMBL/GenBank/DDBJ databases">
        <authorList>
            <person name="Sun Q."/>
            <person name="Mori K."/>
        </authorList>
    </citation>
    <scope>NUCLEOTIDE SEQUENCE [LARGE SCALE GENOMIC DNA]</scope>
    <source>
        <strain evidence="2 3">CGMCC 1.15906</strain>
    </source>
</reference>
<dbReference type="EMBL" id="JBHLTC010000023">
    <property type="protein sequence ID" value="MFC0626291.1"/>
    <property type="molecule type" value="Genomic_DNA"/>
</dbReference>
<keyword evidence="3" id="KW-1185">Reference proteome</keyword>
<feature type="domain" description="GH16" evidence="1">
    <location>
        <begin position="35"/>
        <end position="283"/>
    </location>
</feature>
<evidence type="ECO:0000313" key="3">
    <source>
        <dbReference type="Proteomes" id="UP001589890"/>
    </source>
</evidence>
<organism evidence="2 3">
    <name type="scientific">Kribbella deserti</name>
    <dbReference type="NCBI Taxonomy" id="1926257"/>
    <lineage>
        <taxon>Bacteria</taxon>
        <taxon>Bacillati</taxon>
        <taxon>Actinomycetota</taxon>
        <taxon>Actinomycetes</taxon>
        <taxon>Propionibacteriales</taxon>
        <taxon>Kribbellaceae</taxon>
        <taxon>Kribbella</taxon>
    </lineage>
</organism>
<dbReference type="Proteomes" id="UP001589890">
    <property type="component" value="Unassembled WGS sequence"/>
</dbReference>
<gene>
    <name evidence="2" type="ORF">ACFFGN_19590</name>
</gene>
<evidence type="ECO:0000313" key="2">
    <source>
        <dbReference type="EMBL" id="MFC0626291.1"/>
    </source>
</evidence>
<name>A0ABV6QNR8_9ACTN</name>
<dbReference type="Gene3D" id="2.60.120.200">
    <property type="match status" value="1"/>
</dbReference>
<comment type="caution">
    <text evidence="2">The sequence shown here is derived from an EMBL/GenBank/DDBJ whole genome shotgun (WGS) entry which is preliminary data.</text>
</comment>
<dbReference type="InterPro" id="IPR006311">
    <property type="entry name" value="TAT_signal"/>
</dbReference>
<protein>
    <recommendedName>
        <fullName evidence="1">GH16 domain-containing protein</fullName>
    </recommendedName>
</protein>
<accession>A0ABV6QNR8</accession>
<proteinExistence type="predicted"/>
<sequence length="288" mass="31863">MENISRRAALGLFGAAALVPIVGRPAHAQRVGSAATWENVIEKTSFSSRAAFEAEWNYLYPWGDTHNGAAKMASSQISLSGGILTLKATRLAAPAGTSPHEPKAPLWYRSGAVHAKELITVNDQFPEYSIEGEFRTQTGTGIWPAFWTTGTGDSWPPESDILEYVGDSVNLFNTWNRDGSDPGTDPDVERTLISGHNPDAWHKYRIWIERDGATNDVLVDYYFDDVWKATHRGVGWVGVPQRLIINLQMGSWASGIEPGGPGWDQQPGPSGDTYFRARNVWFGRTRNW</sequence>